<protein>
    <recommendedName>
        <fullName evidence="4">Developmental regulator protein</fullName>
    </recommendedName>
</protein>
<dbReference type="AlphaFoldDB" id="A0A9W4UIB7"/>
<evidence type="ECO:0008006" key="4">
    <source>
        <dbReference type="Google" id="ProtNLM"/>
    </source>
</evidence>
<proteinExistence type="predicted"/>
<reference evidence="2" key="1">
    <citation type="submission" date="2023-01" db="EMBL/GenBank/DDBJ databases">
        <authorList>
            <person name="Van Ghelder C."/>
            <person name="Rancurel C."/>
        </authorList>
    </citation>
    <scope>NUCLEOTIDE SEQUENCE</scope>
    <source>
        <strain evidence="2">CNCM I-4278</strain>
    </source>
</reference>
<keyword evidence="3" id="KW-1185">Reference proteome</keyword>
<accession>A0A9W4UIB7</accession>
<name>A0A9W4UIB7_9PLEO</name>
<dbReference type="EMBL" id="CAOQHR010000005">
    <property type="protein sequence ID" value="CAI6335517.1"/>
    <property type="molecule type" value="Genomic_DNA"/>
</dbReference>
<sequence>MPTWLVYGFRWPRRAINIHVILHNLEDCAVGWLMAPDTSAELMDNFQTLYPDQIKSLPDLQFIEQYDPDDEATSEQPYAYVCEQIHEIRLGADVDDFKNRGIPSESWNALVGLRNELAPGEKIGWYIVVNGDVERWVPPVDDEEKEAEEMESNASSQPTVIEMENSRAKPEHVGDQEEVKKGGFKKWLGKVKKVRSFRDLKSDLAVRPSKASPLAAEDQPVPSPKRVAELQDDKSDIAKSTKHTSI</sequence>
<feature type="compositionally biased region" description="Basic and acidic residues" evidence="1">
    <location>
        <begin position="226"/>
        <end position="239"/>
    </location>
</feature>
<dbReference type="OrthoDB" id="371463at2759"/>
<dbReference type="Proteomes" id="UP001152607">
    <property type="component" value="Unassembled WGS sequence"/>
</dbReference>
<feature type="region of interest" description="Disordered" evidence="1">
    <location>
        <begin position="205"/>
        <end position="246"/>
    </location>
</feature>
<organism evidence="2 3">
    <name type="scientific">Periconia digitata</name>
    <dbReference type="NCBI Taxonomy" id="1303443"/>
    <lineage>
        <taxon>Eukaryota</taxon>
        <taxon>Fungi</taxon>
        <taxon>Dikarya</taxon>
        <taxon>Ascomycota</taxon>
        <taxon>Pezizomycotina</taxon>
        <taxon>Dothideomycetes</taxon>
        <taxon>Pleosporomycetidae</taxon>
        <taxon>Pleosporales</taxon>
        <taxon>Massarineae</taxon>
        <taxon>Periconiaceae</taxon>
        <taxon>Periconia</taxon>
    </lineage>
</organism>
<comment type="caution">
    <text evidence="2">The sequence shown here is derived from an EMBL/GenBank/DDBJ whole genome shotgun (WGS) entry which is preliminary data.</text>
</comment>
<evidence type="ECO:0000256" key="1">
    <source>
        <dbReference type="SAM" id="MobiDB-lite"/>
    </source>
</evidence>
<gene>
    <name evidence="2" type="ORF">PDIGIT_LOCUS8600</name>
</gene>
<evidence type="ECO:0000313" key="3">
    <source>
        <dbReference type="Proteomes" id="UP001152607"/>
    </source>
</evidence>
<evidence type="ECO:0000313" key="2">
    <source>
        <dbReference type="EMBL" id="CAI6335517.1"/>
    </source>
</evidence>